<keyword evidence="7" id="KW-1185">Reference proteome</keyword>
<dbReference type="AlphaFoldDB" id="A0AAN8NV13"/>
<dbReference type="Pfam" id="PF01981">
    <property type="entry name" value="PTH2"/>
    <property type="match status" value="1"/>
</dbReference>
<dbReference type="NCBIfam" id="TIGR00283">
    <property type="entry name" value="arch_pth2"/>
    <property type="match status" value="1"/>
</dbReference>
<evidence type="ECO:0000256" key="1">
    <source>
        <dbReference type="ARBA" id="ARBA00013260"/>
    </source>
</evidence>
<evidence type="ECO:0000313" key="8">
    <source>
        <dbReference type="Proteomes" id="UP001372834"/>
    </source>
</evidence>
<evidence type="ECO:0000313" key="7">
    <source>
        <dbReference type="Proteomes" id="UP001359485"/>
    </source>
</evidence>
<evidence type="ECO:0000256" key="3">
    <source>
        <dbReference type="ARBA" id="ARBA00038050"/>
    </source>
</evidence>
<dbReference type="Gene3D" id="3.40.1490.10">
    <property type="entry name" value="Bit1"/>
    <property type="match status" value="1"/>
</dbReference>
<evidence type="ECO:0000256" key="4">
    <source>
        <dbReference type="ARBA" id="ARBA00048707"/>
    </source>
</evidence>
<keyword evidence="2" id="KW-0378">Hydrolase</keyword>
<dbReference type="SUPFAM" id="SSF102462">
    <property type="entry name" value="Peptidyl-tRNA hydrolase II"/>
    <property type="match status" value="1"/>
</dbReference>
<dbReference type="PANTHER" id="PTHR12649:SF11">
    <property type="entry name" value="PEPTIDYL-TRNA HYDROLASE 2, MITOCHONDRIAL"/>
    <property type="match status" value="1"/>
</dbReference>
<sequence>MGKGKVAAQCSHAAVMAHESSRKKKPQIFADWKNFGQPKIVVKIEGEKEMMELAEQARKRQLVVSVVSDAGRTQVASGTRTVLAIGPGPSFIIDQLTGHLKLY</sequence>
<gene>
    <name evidence="5" type="ORF">RUM43_014892</name>
    <name evidence="6" type="ORF">RUM44_003301</name>
</gene>
<dbReference type="Proteomes" id="UP001359485">
    <property type="component" value="Unassembled WGS sequence"/>
</dbReference>
<dbReference type="InterPro" id="IPR002833">
    <property type="entry name" value="PTH2"/>
</dbReference>
<protein>
    <recommendedName>
        <fullName evidence="1">peptidyl-tRNA hydrolase</fullName>
        <ecNumber evidence="1">3.1.1.29</ecNumber>
    </recommendedName>
</protein>
<dbReference type="Proteomes" id="UP001372834">
    <property type="component" value="Unassembled WGS sequence"/>
</dbReference>
<comment type="catalytic activity">
    <reaction evidence="4">
        <text>an N-acyl-L-alpha-aminoacyl-tRNA + H2O = an N-acyl-L-amino acid + a tRNA + H(+)</text>
        <dbReference type="Rhea" id="RHEA:54448"/>
        <dbReference type="Rhea" id="RHEA-COMP:10123"/>
        <dbReference type="Rhea" id="RHEA-COMP:13883"/>
        <dbReference type="ChEBI" id="CHEBI:15377"/>
        <dbReference type="ChEBI" id="CHEBI:15378"/>
        <dbReference type="ChEBI" id="CHEBI:59874"/>
        <dbReference type="ChEBI" id="CHEBI:78442"/>
        <dbReference type="ChEBI" id="CHEBI:138191"/>
        <dbReference type="EC" id="3.1.1.29"/>
    </reaction>
</comment>
<name>A0AAN8NV13_POLSC</name>
<reference evidence="5 8" key="1">
    <citation type="submission" date="2023-10" db="EMBL/GenBank/DDBJ databases">
        <title>Genomes of two closely related lineages of the louse Polyplax serrata with different host specificities.</title>
        <authorList>
            <person name="Martinu J."/>
            <person name="Tarabai H."/>
            <person name="Stefka J."/>
            <person name="Hypsa V."/>
        </authorList>
    </citation>
    <scope>NUCLEOTIDE SEQUENCE [LARGE SCALE GENOMIC DNA]</scope>
    <source>
        <strain evidence="6">98ZLc_SE</strain>
        <strain evidence="5">HR10_N</strain>
    </source>
</reference>
<organism evidence="5 8">
    <name type="scientific">Polyplax serrata</name>
    <name type="common">Common mouse louse</name>
    <dbReference type="NCBI Taxonomy" id="468196"/>
    <lineage>
        <taxon>Eukaryota</taxon>
        <taxon>Metazoa</taxon>
        <taxon>Ecdysozoa</taxon>
        <taxon>Arthropoda</taxon>
        <taxon>Hexapoda</taxon>
        <taxon>Insecta</taxon>
        <taxon>Pterygota</taxon>
        <taxon>Neoptera</taxon>
        <taxon>Paraneoptera</taxon>
        <taxon>Psocodea</taxon>
        <taxon>Troctomorpha</taxon>
        <taxon>Phthiraptera</taxon>
        <taxon>Anoplura</taxon>
        <taxon>Polyplacidae</taxon>
        <taxon>Polyplax</taxon>
    </lineage>
</organism>
<dbReference type="FunFam" id="3.40.1490.10:FF:000001">
    <property type="entry name" value="Peptidyl-tRNA hydrolase 2"/>
    <property type="match status" value="1"/>
</dbReference>
<dbReference type="InterPro" id="IPR023476">
    <property type="entry name" value="Pep_tRNA_hydro_II_dom_sf"/>
</dbReference>
<evidence type="ECO:0000313" key="5">
    <source>
        <dbReference type="EMBL" id="KAK6616922.1"/>
    </source>
</evidence>
<evidence type="ECO:0000313" key="6">
    <source>
        <dbReference type="EMBL" id="KAK6618920.1"/>
    </source>
</evidence>
<dbReference type="EMBL" id="JAWJWE010000046">
    <property type="protein sequence ID" value="KAK6616922.1"/>
    <property type="molecule type" value="Genomic_DNA"/>
</dbReference>
<comment type="caution">
    <text evidence="5">The sequence shown here is derived from an EMBL/GenBank/DDBJ whole genome shotgun (WGS) entry which is preliminary data.</text>
</comment>
<evidence type="ECO:0000256" key="2">
    <source>
        <dbReference type="ARBA" id="ARBA00022801"/>
    </source>
</evidence>
<dbReference type="EC" id="3.1.1.29" evidence="1"/>
<dbReference type="GO" id="GO:0004045">
    <property type="term" value="F:peptidyl-tRNA hydrolase activity"/>
    <property type="evidence" value="ECO:0007669"/>
    <property type="project" value="UniProtKB-EC"/>
</dbReference>
<dbReference type="PANTHER" id="PTHR12649">
    <property type="entry name" value="PEPTIDYL-TRNA HYDROLASE 2"/>
    <property type="match status" value="1"/>
</dbReference>
<proteinExistence type="inferred from homology"/>
<dbReference type="CDD" id="cd02430">
    <property type="entry name" value="PTH2"/>
    <property type="match status" value="1"/>
</dbReference>
<comment type="similarity">
    <text evidence="3">Belongs to the PTH2 family.</text>
</comment>
<dbReference type="EMBL" id="JAWJWF010000049">
    <property type="protein sequence ID" value="KAK6618920.1"/>
    <property type="molecule type" value="Genomic_DNA"/>
</dbReference>
<accession>A0AAN8NV13</accession>
<dbReference type="GO" id="GO:0005829">
    <property type="term" value="C:cytosol"/>
    <property type="evidence" value="ECO:0007669"/>
    <property type="project" value="TreeGrafter"/>
</dbReference>